<organism evidence="1 2">
    <name type="scientific">Gossypium gossypioides</name>
    <name type="common">Mexican cotton</name>
    <name type="synonym">Selera gossypioides</name>
    <dbReference type="NCBI Taxonomy" id="34282"/>
    <lineage>
        <taxon>Eukaryota</taxon>
        <taxon>Viridiplantae</taxon>
        <taxon>Streptophyta</taxon>
        <taxon>Embryophyta</taxon>
        <taxon>Tracheophyta</taxon>
        <taxon>Spermatophyta</taxon>
        <taxon>Magnoliopsida</taxon>
        <taxon>eudicotyledons</taxon>
        <taxon>Gunneridae</taxon>
        <taxon>Pentapetalae</taxon>
        <taxon>rosids</taxon>
        <taxon>malvids</taxon>
        <taxon>Malvales</taxon>
        <taxon>Malvaceae</taxon>
        <taxon>Malvoideae</taxon>
        <taxon>Gossypium</taxon>
    </lineage>
</organism>
<evidence type="ECO:0000313" key="2">
    <source>
        <dbReference type="Proteomes" id="UP000593579"/>
    </source>
</evidence>
<protein>
    <submittedName>
        <fullName evidence="1">Uncharacterized protein</fullName>
    </submittedName>
</protein>
<proteinExistence type="predicted"/>
<reference evidence="1 2" key="1">
    <citation type="journal article" date="2019" name="Genome Biol. Evol.">
        <title>Insights into the evolution of the New World diploid cottons (Gossypium, subgenus Houzingenia) based on genome sequencing.</title>
        <authorList>
            <person name="Grover C.E."/>
            <person name="Arick M.A. 2nd"/>
            <person name="Thrash A."/>
            <person name="Conover J.L."/>
            <person name="Sanders W.S."/>
            <person name="Peterson D.G."/>
            <person name="Frelichowski J.E."/>
            <person name="Scheffler J.A."/>
            <person name="Scheffler B.E."/>
            <person name="Wendel J.F."/>
        </authorList>
    </citation>
    <scope>NUCLEOTIDE SEQUENCE [LARGE SCALE GENOMIC DNA]</scope>
    <source>
        <strain evidence="1">5</strain>
        <tissue evidence="1">Leaf</tissue>
    </source>
</reference>
<feature type="non-terminal residue" evidence="1">
    <location>
        <position position="121"/>
    </location>
</feature>
<gene>
    <name evidence="1" type="ORF">Gogos_021416</name>
</gene>
<name>A0A7J9D3B8_GOSGO</name>
<dbReference type="Proteomes" id="UP000593579">
    <property type="component" value="Unassembled WGS sequence"/>
</dbReference>
<evidence type="ECO:0000313" key="1">
    <source>
        <dbReference type="EMBL" id="MBA0755151.1"/>
    </source>
</evidence>
<sequence length="121" mass="13062">MYLLNVELALGFQELSIPCKLVLNAVRTKALAILKSAICVFGFDSFNPLKVVLVLPISKECLRGILRGLLNINSTVASWCWKFSLNEVFLIGVGATGSVAPSSFHLSGRLISCHCIVLGIV</sequence>
<keyword evidence="2" id="KW-1185">Reference proteome</keyword>
<dbReference type="AlphaFoldDB" id="A0A7J9D3B8"/>
<accession>A0A7J9D3B8</accession>
<comment type="caution">
    <text evidence="1">The sequence shown here is derived from an EMBL/GenBank/DDBJ whole genome shotgun (WGS) entry which is preliminary data.</text>
</comment>
<dbReference type="OrthoDB" id="996155at2759"/>
<dbReference type="EMBL" id="JABEZY010267895">
    <property type="protein sequence ID" value="MBA0755151.1"/>
    <property type="molecule type" value="Genomic_DNA"/>
</dbReference>